<dbReference type="Gene3D" id="2.10.260.10">
    <property type="match status" value="1"/>
</dbReference>
<dbReference type="Pfam" id="PF04014">
    <property type="entry name" value="MazE_antitoxin"/>
    <property type="match status" value="1"/>
</dbReference>
<dbReference type="RefSeq" id="WP_012477631.1">
    <property type="nucleotide sequence ID" value="NZ_AFOY02000032.1"/>
</dbReference>
<feature type="domain" description="SpoVT-AbrB" evidence="1">
    <location>
        <begin position="6"/>
        <end position="47"/>
    </location>
</feature>
<keyword evidence="2" id="KW-0614">Plasmid</keyword>
<evidence type="ECO:0000259" key="1">
    <source>
        <dbReference type="Pfam" id="PF04014"/>
    </source>
</evidence>
<evidence type="ECO:0000313" key="2">
    <source>
        <dbReference type="EMBL" id="EXF90902.1"/>
    </source>
</evidence>
<sequence length="78" mass="9070">MRTVSIFMNSRNQAIRIPRDMEYQGVSELEIIRDGETLILRPVRPSWASLRDVAAADPDFLTERKDVIEEDRFLGDFT</sequence>
<gene>
    <name evidence="2" type="ORF">HK44_029915</name>
</gene>
<geneLocation type="plasmid" evidence="2">
    <name>unnamed1</name>
</geneLocation>
<dbReference type="AlphaFoldDB" id="A0A010SZE6"/>
<dbReference type="OrthoDB" id="5298361at2"/>
<dbReference type="InterPro" id="IPR047976">
    <property type="entry name" value="Anti_VapB2-like"/>
</dbReference>
<protein>
    <recommendedName>
        <fullName evidence="1">SpoVT-AbrB domain-containing protein</fullName>
    </recommendedName>
</protein>
<dbReference type="InterPro" id="IPR007159">
    <property type="entry name" value="SpoVT-AbrB_dom"/>
</dbReference>
<dbReference type="EMBL" id="AFOY02000032">
    <property type="protein sequence ID" value="EXF90902.1"/>
    <property type="molecule type" value="Genomic_DNA"/>
</dbReference>
<dbReference type="HOGENOM" id="CLU_162018_5_1_6"/>
<dbReference type="SUPFAM" id="SSF89447">
    <property type="entry name" value="AbrB/MazE/MraZ-like"/>
    <property type="match status" value="1"/>
</dbReference>
<reference evidence="2 3" key="1">
    <citation type="journal article" date="2011" name="J. Bacteriol.">
        <title>Draft genome sequence of the polycyclic aromatic hydrocarbon-degrading, genetically engineered bioluminescent bioreporter Pseudomonas fluorescens HK44.</title>
        <authorList>
            <person name="Chauhan A."/>
            <person name="Layton A.C."/>
            <person name="Williams D.E."/>
            <person name="Smartt A.E."/>
            <person name="Ripp S."/>
            <person name="Karpinets T.V."/>
            <person name="Brown S.D."/>
            <person name="Sayler G.S."/>
        </authorList>
    </citation>
    <scope>NUCLEOTIDE SEQUENCE [LARGE SCALE GENOMIC DNA]</scope>
    <source>
        <strain evidence="2 3">HK44</strain>
        <plasmid evidence="2">unnamed1</plasmid>
    </source>
</reference>
<dbReference type="GO" id="GO:0003677">
    <property type="term" value="F:DNA binding"/>
    <property type="evidence" value="ECO:0007669"/>
    <property type="project" value="InterPro"/>
</dbReference>
<accession>A0A010SZE6</accession>
<dbReference type="eggNOG" id="COG4456">
    <property type="taxonomic scope" value="Bacteria"/>
</dbReference>
<evidence type="ECO:0000313" key="3">
    <source>
        <dbReference type="Proteomes" id="UP000022611"/>
    </source>
</evidence>
<dbReference type="NCBIfam" id="NF040493">
    <property type="entry name" value="TA_anti_VapB"/>
    <property type="match status" value="1"/>
</dbReference>
<proteinExistence type="predicted"/>
<organism evidence="2 3">
    <name type="scientific">Pseudomonas fluorescens HK44</name>
    <dbReference type="NCBI Taxonomy" id="1042209"/>
    <lineage>
        <taxon>Bacteria</taxon>
        <taxon>Pseudomonadati</taxon>
        <taxon>Pseudomonadota</taxon>
        <taxon>Gammaproteobacteria</taxon>
        <taxon>Pseudomonadales</taxon>
        <taxon>Pseudomonadaceae</taxon>
        <taxon>Pseudomonas</taxon>
    </lineage>
</organism>
<dbReference type="InterPro" id="IPR037914">
    <property type="entry name" value="SpoVT-AbrB_sf"/>
</dbReference>
<comment type="caution">
    <text evidence="2">The sequence shown here is derived from an EMBL/GenBank/DDBJ whole genome shotgun (WGS) entry which is preliminary data.</text>
</comment>
<dbReference type="PATRIC" id="fig|1042209.11.peg.165"/>
<name>A0A010SZE6_PSEFL</name>
<dbReference type="Proteomes" id="UP000022611">
    <property type="component" value="Unassembled WGS sequence"/>
</dbReference>